<protein>
    <submittedName>
        <fullName evidence="3">MAK10-like protein</fullName>
    </submittedName>
</protein>
<comment type="caution">
    <text evidence="3">The sequence shown here is derived from an EMBL/GenBank/DDBJ whole genome shotgun (WGS) entry which is preliminary data.</text>
</comment>
<accession>A0ABQ5EGY9</accession>
<feature type="domain" description="Retrovirus-related Pol polyprotein from transposon TNT 1-94-like beta-barrel" evidence="2">
    <location>
        <begin position="508"/>
        <end position="529"/>
    </location>
</feature>
<evidence type="ECO:0000313" key="4">
    <source>
        <dbReference type="Proteomes" id="UP001151760"/>
    </source>
</evidence>
<dbReference type="Gene3D" id="2.40.70.10">
    <property type="entry name" value="Acid Proteases"/>
    <property type="match status" value="1"/>
</dbReference>
<feature type="region of interest" description="Disordered" evidence="1">
    <location>
        <begin position="60"/>
        <end position="83"/>
    </location>
</feature>
<dbReference type="Pfam" id="PF22936">
    <property type="entry name" value="Pol_BBD"/>
    <property type="match status" value="1"/>
</dbReference>
<evidence type="ECO:0000313" key="3">
    <source>
        <dbReference type="EMBL" id="GJT50078.1"/>
    </source>
</evidence>
<gene>
    <name evidence="3" type="ORF">Tco_0976235</name>
</gene>
<evidence type="ECO:0000256" key="1">
    <source>
        <dbReference type="SAM" id="MobiDB-lite"/>
    </source>
</evidence>
<reference evidence="3" key="2">
    <citation type="submission" date="2022-01" db="EMBL/GenBank/DDBJ databases">
        <authorList>
            <person name="Yamashiro T."/>
            <person name="Shiraishi A."/>
            <person name="Satake H."/>
            <person name="Nakayama K."/>
        </authorList>
    </citation>
    <scope>NUCLEOTIDE SEQUENCE</scope>
</reference>
<feature type="compositionally biased region" description="Basic and acidic residues" evidence="1">
    <location>
        <begin position="60"/>
        <end position="78"/>
    </location>
</feature>
<dbReference type="PANTHER" id="PTHR33067:SF9">
    <property type="entry name" value="RNA-DIRECTED DNA POLYMERASE"/>
    <property type="match status" value="1"/>
</dbReference>
<sequence length="530" mass="61408">MTEMFGLLKELTLNRTPEKVLIREEATHPVTKNVNSISLVRTREEKSTKDKAIFDDISGKPDKSKAVVSPKEVDKENEAENAIGDNLVKRAEEKLKNINEEKSEETPNSHSVGYYLKHKINEKLVEGLIENQRFNEPLSATRVGKMKQKTYNLLPRGPIYEAILKKKITRKEDFGGNFEIPCNVGNLKHLNALVDQGSDVNIMPLSIYKRLTEKRPTEMGIRLSLASHSYIYPLRIAEDVLVDVVGYVYPVDFVILDLKEDEKRPFILGTPFLAIAKAVIKFDKVTITLRSRKRKMSFHRIHESLCRIEKEIKNNIEPIDPTMTINRLVLEWEERIKLHHEKEMKFDQWRSNTFKNKRPALVKVEKELKDKGEVTKEERSLNNNSFLGEYEYSSLALDREERRDETKILDHLKQDQTMLVIKRFSERKKVFKEIKKTEKIRAKRCGDPSHLFRECPKPPKDKNQRAFVGGSWSDSGEEYDEKVKDKTCLMAQASNKICLGVDLEPDEWIKDSGCSKHMTGNRKLFSSYKA</sequence>
<organism evidence="3 4">
    <name type="scientific">Tanacetum coccineum</name>
    <dbReference type="NCBI Taxonomy" id="301880"/>
    <lineage>
        <taxon>Eukaryota</taxon>
        <taxon>Viridiplantae</taxon>
        <taxon>Streptophyta</taxon>
        <taxon>Embryophyta</taxon>
        <taxon>Tracheophyta</taxon>
        <taxon>Spermatophyta</taxon>
        <taxon>Magnoliopsida</taxon>
        <taxon>eudicotyledons</taxon>
        <taxon>Gunneridae</taxon>
        <taxon>Pentapetalae</taxon>
        <taxon>asterids</taxon>
        <taxon>campanulids</taxon>
        <taxon>Asterales</taxon>
        <taxon>Asteraceae</taxon>
        <taxon>Asteroideae</taxon>
        <taxon>Anthemideae</taxon>
        <taxon>Anthemidinae</taxon>
        <taxon>Tanacetum</taxon>
    </lineage>
</organism>
<dbReference type="CDD" id="cd00303">
    <property type="entry name" value="retropepsin_like"/>
    <property type="match status" value="1"/>
</dbReference>
<proteinExistence type="predicted"/>
<dbReference type="EMBL" id="BQNB010016291">
    <property type="protein sequence ID" value="GJT50078.1"/>
    <property type="molecule type" value="Genomic_DNA"/>
</dbReference>
<feature type="region of interest" description="Disordered" evidence="1">
    <location>
        <begin position="456"/>
        <end position="478"/>
    </location>
</feature>
<dbReference type="InterPro" id="IPR054722">
    <property type="entry name" value="PolX-like_BBD"/>
</dbReference>
<keyword evidence="4" id="KW-1185">Reference proteome</keyword>
<reference evidence="3" key="1">
    <citation type="journal article" date="2022" name="Int. J. Mol. Sci.">
        <title>Draft Genome of Tanacetum Coccineum: Genomic Comparison of Closely Related Tanacetum-Family Plants.</title>
        <authorList>
            <person name="Yamashiro T."/>
            <person name="Shiraishi A."/>
            <person name="Nakayama K."/>
            <person name="Satake H."/>
        </authorList>
    </citation>
    <scope>NUCLEOTIDE SEQUENCE</scope>
</reference>
<evidence type="ECO:0000259" key="2">
    <source>
        <dbReference type="Pfam" id="PF22936"/>
    </source>
</evidence>
<dbReference type="Proteomes" id="UP001151760">
    <property type="component" value="Unassembled WGS sequence"/>
</dbReference>
<name>A0ABQ5EGY9_9ASTR</name>
<dbReference type="InterPro" id="IPR021109">
    <property type="entry name" value="Peptidase_aspartic_dom_sf"/>
</dbReference>
<dbReference type="PANTHER" id="PTHR33067">
    <property type="entry name" value="RNA-DIRECTED DNA POLYMERASE-RELATED"/>
    <property type="match status" value="1"/>
</dbReference>